<proteinExistence type="predicted"/>
<name>A0AAF0J6S3_9BASI</name>
<dbReference type="Gene3D" id="1.10.287.1490">
    <property type="match status" value="1"/>
</dbReference>
<gene>
    <name evidence="7" type="ORF">MCUN1_002730</name>
</gene>
<evidence type="ECO:0000259" key="6">
    <source>
        <dbReference type="PROSITE" id="PS51469"/>
    </source>
</evidence>
<dbReference type="InterPro" id="IPR045119">
    <property type="entry name" value="SUN1-5"/>
</dbReference>
<dbReference type="PANTHER" id="PTHR12911:SF8">
    <property type="entry name" value="KLAROID PROTEIN-RELATED"/>
    <property type="match status" value="1"/>
</dbReference>
<evidence type="ECO:0000256" key="3">
    <source>
        <dbReference type="ARBA" id="ARBA00022989"/>
    </source>
</evidence>
<dbReference type="InterPro" id="IPR012919">
    <property type="entry name" value="SUN_dom"/>
</dbReference>
<dbReference type="PANTHER" id="PTHR12911">
    <property type="entry name" value="SAD1/UNC-84-LIKE PROTEIN-RELATED"/>
    <property type="match status" value="1"/>
</dbReference>
<dbReference type="GO" id="GO:0043495">
    <property type="term" value="F:protein-membrane adaptor activity"/>
    <property type="evidence" value="ECO:0007669"/>
    <property type="project" value="TreeGrafter"/>
</dbReference>
<dbReference type="Proteomes" id="UP001219933">
    <property type="component" value="Chromosome 4"/>
</dbReference>
<evidence type="ECO:0000313" key="7">
    <source>
        <dbReference type="EMBL" id="WFD35862.1"/>
    </source>
</evidence>
<keyword evidence="4" id="KW-0472">Membrane</keyword>
<evidence type="ECO:0000256" key="5">
    <source>
        <dbReference type="SAM" id="MobiDB-lite"/>
    </source>
</evidence>
<keyword evidence="8" id="KW-1185">Reference proteome</keyword>
<keyword evidence="2" id="KW-0812">Transmembrane</keyword>
<evidence type="ECO:0000256" key="2">
    <source>
        <dbReference type="ARBA" id="ARBA00022692"/>
    </source>
</evidence>
<dbReference type="Gene3D" id="2.60.120.260">
    <property type="entry name" value="Galactose-binding domain-like"/>
    <property type="match status" value="1"/>
</dbReference>
<dbReference type="EMBL" id="CP119880">
    <property type="protein sequence ID" value="WFD35862.1"/>
    <property type="molecule type" value="Genomic_DNA"/>
</dbReference>
<evidence type="ECO:0000256" key="4">
    <source>
        <dbReference type="ARBA" id="ARBA00023136"/>
    </source>
</evidence>
<feature type="region of interest" description="Disordered" evidence="5">
    <location>
        <begin position="20"/>
        <end position="73"/>
    </location>
</feature>
<accession>A0AAF0J6S3</accession>
<evidence type="ECO:0000313" key="8">
    <source>
        <dbReference type="Proteomes" id="UP001219933"/>
    </source>
</evidence>
<protein>
    <recommendedName>
        <fullName evidence="6">SUN domain-containing protein</fullName>
    </recommendedName>
</protein>
<feature type="compositionally biased region" description="Polar residues" evidence="5">
    <location>
        <begin position="43"/>
        <end position="54"/>
    </location>
</feature>
<dbReference type="PROSITE" id="PS51469">
    <property type="entry name" value="SUN"/>
    <property type="match status" value="1"/>
</dbReference>
<evidence type="ECO:0000256" key="1">
    <source>
        <dbReference type="ARBA" id="ARBA00004370"/>
    </source>
</evidence>
<reference evidence="7" key="1">
    <citation type="submission" date="2023-03" db="EMBL/GenBank/DDBJ databases">
        <title>Mating type loci evolution in Malassezia.</title>
        <authorList>
            <person name="Coelho M.A."/>
        </authorList>
    </citation>
    <scope>NUCLEOTIDE SEQUENCE</scope>
    <source>
        <strain evidence="7">CBS 11721</strain>
    </source>
</reference>
<dbReference type="GO" id="GO:0034993">
    <property type="term" value="C:meiotic nuclear membrane microtubule tethering complex"/>
    <property type="evidence" value="ECO:0007669"/>
    <property type="project" value="TreeGrafter"/>
</dbReference>
<dbReference type="AlphaFoldDB" id="A0AAF0J6S3"/>
<organism evidence="7 8">
    <name type="scientific">Malassezia cuniculi</name>
    <dbReference type="NCBI Taxonomy" id="948313"/>
    <lineage>
        <taxon>Eukaryota</taxon>
        <taxon>Fungi</taxon>
        <taxon>Dikarya</taxon>
        <taxon>Basidiomycota</taxon>
        <taxon>Ustilaginomycotina</taxon>
        <taxon>Malasseziomycetes</taxon>
        <taxon>Malasseziales</taxon>
        <taxon>Malasseziaceae</taxon>
        <taxon>Malassezia</taxon>
    </lineage>
</organism>
<comment type="subcellular location">
    <subcellularLocation>
        <location evidence="1">Membrane</location>
    </subcellularLocation>
</comment>
<sequence length="617" mass="68700">MLQSIHASILANDSLEWQDNDYTEEDKFVSQVEESTFERSTHEQNNTSGTQAHHSQPEQEYGQDHTDAQPAEKPNSVSLTWLLVALAILAAAYLYMRSPAVPDEPLIPSHGWTEAGVVEVKNRISQLENAVNRVWGSVNTLESETKKVHASLGQRIKSLEDRALPATIRALEADILELHTAMGEEKRRTEQNKKRLEDFVSRIAAVERNAKGKASDSLASLEQRISSTQRRVEELVSDAERRLQPVKKHLPEHMPVRFDQKTNMLQIDPAFWQELRRVFVTRDEPDVPSSAWPQFRESNEAAVERVLDGRLKDGAVLSRDAFLQLLDAEIARAKLELSTRFNENVQGLQNDILAKIKRQREMFEESGSWSTQKTDIDETAVQRLIDAALARFSADQIGRADYAQYSAGARVVPSLTSATHEIFTGSYNFVNVLASVIPLPQLSAIANSANTVRGRVPVVALHQDTSPGMCWPFSGTHGELGIRLVRRIHITAITIDHVPRSIALDGGASAPRDMEAWGILETDAEIQQLQRWRRNRARSSEDSDPIPVAPSPAHVFLGAFTYDASAGAPAVQTFPITGEAAMAGIPLRTIQVSFLSNHGLREFTCVYRVRVHGDPSE</sequence>
<feature type="domain" description="SUN" evidence="6">
    <location>
        <begin position="408"/>
        <end position="616"/>
    </location>
</feature>
<dbReference type="Pfam" id="PF07738">
    <property type="entry name" value="Sad1_UNC"/>
    <property type="match status" value="1"/>
</dbReference>
<keyword evidence="3" id="KW-1133">Transmembrane helix</keyword>